<evidence type="ECO:0000313" key="3">
    <source>
        <dbReference type="Proteomes" id="UP000228934"/>
    </source>
</evidence>
<dbReference type="OrthoDB" id="9906578at2759"/>
<gene>
    <name evidence="2" type="ORF">AB205_0084020</name>
</gene>
<name>A0A2G9RA45_AQUCT</name>
<evidence type="ECO:0000313" key="2">
    <source>
        <dbReference type="EMBL" id="PIO24724.1"/>
    </source>
</evidence>
<keyword evidence="1" id="KW-0472">Membrane</keyword>
<keyword evidence="1" id="KW-0812">Transmembrane</keyword>
<keyword evidence="3" id="KW-1185">Reference proteome</keyword>
<feature type="transmembrane region" description="Helical" evidence="1">
    <location>
        <begin position="14"/>
        <end position="36"/>
    </location>
</feature>
<dbReference type="AlphaFoldDB" id="A0A2G9RA45"/>
<feature type="non-terminal residue" evidence="2">
    <location>
        <position position="1"/>
    </location>
</feature>
<protein>
    <submittedName>
        <fullName evidence="2">Uncharacterized protein</fullName>
    </submittedName>
</protein>
<organism evidence="2 3">
    <name type="scientific">Aquarana catesbeiana</name>
    <name type="common">American bullfrog</name>
    <name type="synonym">Rana catesbeiana</name>
    <dbReference type="NCBI Taxonomy" id="8400"/>
    <lineage>
        <taxon>Eukaryota</taxon>
        <taxon>Metazoa</taxon>
        <taxon>Chordata</taxon>
        <taxon>Craniata</taxon>
        <taxon>Vertebrata</taxon>
        <taxon>Euteleostomi</taxon>
        <taxon>Amphibia</taxon>
        <taxon>Batrachia</taxon>
        <taxon>Anura</taxon>
        <taxon>Neobatrachia</taxon>
        <taxon>Ranoidea</taxon>
        <taxon>Ranidae</taxon>
        <taxon>Aquarana</taxon>
    </lineage>
</organism>
<dbReference type="EMBL" id="KV958957">
    <property type="protein sequence ID" value="PIO24724.1"/>
    <property type="molecule type" value="Genomic_DNA"/>
</dbReference>
<accession>A0A2G9RA45</accession>
<evidence type="ECO:0000256" key="1">
    <source>
        <dbReference type="SAM" id="Phobius"/>
    </source>
</evidence>
<dbReference type="Proteomes" id="UP000228934">
    <property type="component" value="Unassembled WGS sequence"/>
</dbReference>
<sequence length="128" mass="14356">FTGAEKHSMDYAEIILTSIFSVILVVVVLVILSFGFKRCLRGTSQYSHHPLRETSYEPADGYSPPDDTLVISGGLYDAPRIYNPNMTVLDEEESQNDFASINSRPGQFRLEFLPGDKDIDPASQRRNV</sequence>
<keyword evidence="1" id="KW-1133">Transmembrane helix</keyword>
<reference evidence="3" key="1">
    <citation type="journal article" date="2017" name="Nat. Commun.">
        <title>The North American bullfrog draft genome provides insight into hormonal regulation of long noncoding RNA.</title>
        <authorList>
            <person name="Hammond S.A."/>
            <person name="Warren R.L."/>
            <person name="Vandervalk B.P."/>
            <person name="Kucuk E."/>
            <person name="Khan H."/>
            <person name="Gibb E.A."/>
            <person name="Pandoh P."/>
            <person name="Kirk H."/>
            <person name="Zhao Y."/>
            <person name="Jones M."/>
            <person name="Mungall A.J."/>
            <person name="Coope R."/>
            <person name="Pleasance S."/>
            <person name="Moore R.A."/>
            <person name="Holt R.A."/>
            <person name="Round J.M."/>
            <person name="Ohora S."/>
            <person name="Walle B.V."/>
            <person name="Veldhoen N."/>
            <person name="Helbing C.C."/>
            <person name="Birol I."/>
        </authorList>
    </citation>
    <scope>NUCLEOTIDE SEQUENCE [LARGE SCALE GENOMIC DNA]</scope>
</reference>
<proteinExistence type="predicted"/>